<comment type="caution">
    <text evidence="4">The sequence shown here is derived from an EMBL/GenBank/DDBJ whole genome shotgun (WGS) entry which is preliminary data.</text>
</comment>
<protein>
    <recommendedName>
        <fullName evidence="6">EB domain-containing protein</fullName>
    </recommendedName>
</protein>
<feature type="transmembrane region" description="Helical" evidence="2">
    <location>
        <begin position="530"/>
        <end position="552"/>
    </location>
</feature>
<feature type="chain" id="PRO_5046571260" description="EB domain-containing protein" evidence="3">
    <location>
        <begin position="29"/>
        <end position="554"/>
    </location>
</feature>
<proteinExistence type="predicted"/>
<reference evidence="4 5" key="1">
    <citation type="submission" date="2024-08" db="EMBL/GenBank/DDBJ databases">
        <authorList>
            <person name="Cucini C."/>
            <person name="Frati F."/>
        </authorList>
    </citation>
    <scope>NUCLEOTIDE SEQUENCE [LARGE SCALE GENOMIC DNA]</scope>
</reference>
<evidence type="ECO:0000256" key="3">
    <source>
        <dbReference type="SAM" id="SignalP"/>
    </source>
</evidence>
<feature type="signal peptide" evidence="3">
    <location>
        <begin position="1"/>
        <end position="28"/>
    </location>
</feature>
<evidence type="ECO:0000313" key="4">
    <source>
        <dbReference type="EMBL" id="CAL8072696.1"/>
    </source>
</evidence>
<dbReference type="EMBL" id="CAXLJM020000007">
    <property type="protein sequence ID" value="CAL8072696.1"/>
    <property type="molecule type" value="Genomic_DNA"/>
</dbReference>
<evidence type="ECO:0000313" key="5">
    <source>
        <dbReference type="Proteomes" id="UP001642540"/>
    </source>
</evidence>
<gene>
    <name evidence="4" type="ORF">ODALV1_LOCUS2283</name>
</gene>
<feature type="compositionally biased region" description="Acidic residues" evidence="1">
    <location>
        <begin position="253"/>
        <end position="267"/>
    </location>
</feature>
<evidence type="ECO:0008006" key="6">
    <source>
        <dbReference type="Google" id="ProtNLM"/>
    </source>
</evidence>
<feature type="region of interest" description="Disordered" evidence="1">
    <location>
        <begin position="237"/>
        <end position="301"/>
    </location>
</feature>
<keyword evidence="2" id="KW-1133">Transmembrane helix</keyword>
<name>A0ABP1PPJ6_9HEXA</name>
<keyword evidence="2" id="KW-0812">Transmembrane</keyword>
<evidence type="ECO:0000256" key="2">
    <source>
        <dbReference type="SAM" id="Phobius"/>
    </source>
</evidence>
<dbReference type="Proteomes" id="UP001642540">
    <property type="component" value="Unassembled WGS sequence"/>
</dbReference>
<keyword evidence="3" id="KW-0732">Signal</keyword>
<feature type="compositionally biased region" description="Basic and acidic residues" evidence="1">
    <location>
        <begin position="268"/>
        <end position="301"/>
    </location>
</feature>
<accession>A0ABP1PPJ6</accession>
<sequence length="554" mass="61780">MSASSTSISLPAALFLITFALLLHPISTGSHHGSIQRHWQKRLEEVFHRFSPLVTSHATLNHGNNCVSPYEEKLRQQIVEELHLIATSHAHATVGRVKDAISKMEKFISMNDKELCNYGLGLFCDQETRKCVCGPTRVNVTFIWEGQICRYAEGSMCAATSKFECAKGTQCISITSLDECMSGLCFCQREYYPSTSTTTTTTTAPSTTPVYAQVLTDEGGGGGEVPDDSQNEFILPAAKSTGVPSRLDQESSSSEEDIGDDDDDGDGEGERIIVVKVQDVERTFEEPTKEPSSEHAGRHHDADEVYVPTEDTVDFTTVPSPVATSPTPTRRQELTSAIRRLEREVEFTKNLGFGDECSSLAEESNYAEYRRLVNDMDCVTAENDEEILMEILSKLETILETGNSMCNWTQHLQCNSQSKKCQCRTSSEDLDGFYLLFMEEAKRCVLVENSRCLSQEYLISRKASVLEIPCVSEAKCIAEETKAECKTKIENCFCRKIPKPTEASKQKKSRTKSKTSSIATSPSYFGCFKFYIQIVITISLMVYTMLLPRMILII</sequence>
<keyword evidence="5" id="KW-1185">Reference proteome</keyword>
<organism evidence="4 5">
    <name type="scientific">Orchesella dallaii</name>
    <dbReference type="NCBI Taxonomy" id="48710"/>
    <lineage>
        <taxon>Eukaryota</taxon>
        <taxon>Metazoa</taxon>
        <taxon>Ecdysozoa</taxon>
        <taxon>Arthropoda</taxon>
        <taxon>Hexapoda</taxon>
        <taxon>Collembola</taxon>
        <taxon>Entomobryomorpha</taxon>
        <taxon>Entomobryoidea</taxon>
        <taxon>Orchesellidae</taxon>
        <taxon>Orchesellinae</taxon>
        <taxon>Orchesella</taxon>
    </lineage>
</organism>
<evidence type="ECO:0000256" key="1">
    <source>
        <dbReference type="SAM" id="MobiDB-lite"/>
    </source>
</evidence>
<keyword evidence="2" id="KW-0472">Membrane</keyword>